<accession>A0A1I4WQS0</accession>
<dbReference type="OrthoDB" id="5513277at2"/>
<evidence type="ECO:0000259" key="1">
    <source>
        <dbReference type="Pfam" id="PF00561"/>
    </source>
</evidence>
<evidence type="ECO:0000313" key="3">
    <source>
        <dbReference type="Proteomes" id="UP000199614"/>
    </source>
</evidence>
<dbReference type="GO" id="GO:0016020">
    <property type="term" value="C:membrane"/>
    <property type="evidence" value="ECO:0007669"/>
    <property type="project" value="TreeGrafter"/>
</dbReference>
<dbReference type="Proteomes" id="UP000199614">
    <property type="component" value="Unassembled WGS sequence"/>
</dbReference>
<sequence length="308" mass="32105">MRVGHFTGPEARAEYLRAYDDAVATLPRPRAADVGTPHGTVRVHTCAGPPDPAPLVLLPGTGTPGAGWSSVVTHLTGRRTVHLVDPLGGPGASRQEVPLRSMADVAGWLRAVVDGLGLTAFHLAGMSLGGRCAFELARRSPGGLCSLTLVDPVNTLDRVPFRVAALAVGASPRAPRPLRGLFRRTLGSDAADPHDPVARVAALGPESYASAQPHPSLPADADLRSVRVPTLSLLGGRSTVLDAGRARDRAALLPRGTAEVWPDATHALPAEHPERTADRILAHAARAERAVEAGKNGEADRYPAAGRS</sequence>
<evidence type="ECO:0000313" key="2">
    <source>
        <dbReference type="EMBL" id="SFN15533.1"/>
    </source>
</evidence>
<reference evidence="2 3" key="1">
    <citation type="submission" date="2016-10" db="EMBL/GenBank/DDBJ databases">
        <authorList>
            <person name="de Groot N.N."/>
        </authorList>
    </citation>
    <scope>NUCLEOTIDE SEQUENCE [LARGE SCALE GENOMIC DNA]</scope>
    <source>
        <strain evidence="2 3">CGMCC 4.1877</strain>
    </source>
</reference>
<dbReference type="STRING" id="260086.SAMN05216207_100917"/>
<organism evidence="2 3">
    <name type="scientific">Pseudonocardia ammonioxydans</name>
    <dbReference type="NCBI Taxonomy" id="260086"/>
    <lineage>
        <taxon>Bacteria</taxon>
        <taxon>Bacillati</taxon>
        <taxon>Actinomycetota</taxon>
        <taxon>Actinomycetes</taxon>
        <taxon>Pseudonocardiales</taxon>
        <taxon>Pseudonocardiaceae</taxon>
        <taxon>Pseudonocardia</taxon>
    </lineage>
</organism>
<dbReference type="GO" id="GO:0003824">
    <property type="term" value="F:catalytic activity"/>
    <property type="evidence" value="ECO:0007669"/>
    <property type="project" value="UniProtKB-ARBA"/>
</dbReference>
<dbReference type="PANTHER" id="PTHR43798">
    <property type="entry name" value="MONOACYLGLYCEROL LIPASE"/>
    <property type="match status" value="1"/>
</dbReference>
<protein>
    <submittedName>
        <fullName evidence="2">Pimeloyl-ACP methyl ester carboxylesterase</fullName>
    </submittedName>
</protein>
<dbReference type="EMBL" id="FOUY01000009">
    <property type="protein sequence ID" value="SFN15533.1"/>
    <property type="molecule type" value="Genomic_DNA"/>
</dbReference>
<feature type="domain" description="AB hydrolase-1" evidence="1">
    <location>
        <begin position="54"/>
        <end position="155"/>
    </location>
</feature>
<dbReference type="Pfam" id="PF00561">
    <property type="entry name" value="Abhydrolase_1"/>
    <property type="match status" value="1"/>
</dbReference>
<dbReference type="RefSeq" id="WP_093340997.1">
    <property type="nucleotide sequence ID" value="NZ_FOUY01000009.1"/>
</dbReference>
<keyword evidence="3" id="KW-1185">Reference proteome</keyword>
<gene>
    <name evidence="2" type="ORF">SAMN05216207_100917</name>
</gene>
<dbReference type="SUPFAM" id="SSF53474">
    <property type="entry name" value="alpha/beta-Hydrolases"/>
    <property type="match status" value="1"/>
</dbReference>
<dbReference type="PANTHER" id="PTHR43798:SF33">
    <property type="entry name" value="HYDROLASE, PUTATIVE (AFU_ORTHOLOGUE AFUA_2G14860)-RELATED"/>
    <property type="match status" value="1"/>
</dbReference>
<dbReference type="InterPro" id="IPR029058">
    <property type="entry name" value="AB_hydrolase_fold"/>
</dbReference>
<dbReference type="InterPro" id="IPR050266">
    <property type="entry name" value="AB_hydrolase_sf"/>
</dbReference>
<name>A0A1I4WQS0_PSUAM</name>
<proteinExistence type="predicted"/>
<dbReference type="AlphaFoldDB" id="A0A1I4WQS0"/>
<dbReference type="InterPro" id="IPR000073">
    <property type="entry name" value="AB_hydrolase_1"/>
</dbReference>
<dbReference type="Gene3D" id="3.40.50.1820">
    <property type="entry name" value="alpha/beta hydrolase"/>
    <property type="match status" value="1"/>
</dbReference>